<comment type="caution">
    <text evidence="1">The sequence shown here is derived from an EMBL/GenBank/DDBJ whole genome shotgun (WGS) entry which is preliminary data.</text>
</comment>
<evidence type="ECO:0000313" key="2">
    <source>
        <dbReference type="Proteomes" id="UP001604277"/>
    </source>
</evidence>
<proteinExistence type="predicted"/>
<dbReference type="EMBL" id="JBFOLJ010000012">
    <property type="protein sequence ID" value="KAL2489907.1"/>
    <property type="molecule type" value="Genomic_DNA"/>
</dbReference>
<evidence type="ECO:0000313" key="1">
    <source>
        <dbReference type="EMBL" id="KAL2489907.1"/>
    </source>
</evidence>
<accession>A0ABD1RQ02</accession>
<gene>
    <name evidence="1" type="ORF">Fot_43199</name>
</gene>
<reference evidence="2" key="1">
    <citation type="submission" date="2024-07" db="EMBL/GenBank/DDBJ databases">
        <title>Two chromosome-level genome assemblies of Korean endemic species Abeliophyllum distichum and Forsythia ovata (Oleaceae).</title>
        <authorList>
            <person name="Jang H."/>
        </authorList>
    </citation>
    <scope>NUCLEOTIDE SEQUENCE [LARGE SCALE GENOMIC DNA]</scope>
</reference>
<sequence>MEWLVEEGPVPKWERLDSRSVSQKMERLAAEAPSPMWERLCSRCVSPKMVKLAAEGSIPSSGLVFLSAWKALLGRFLVVRERGLRTIFLQQKWGENGWFMEWKRVLKVG</sequence>
<name>A0ABD1RQ02_9LAMI</name>
<organism evidence="1 2">
    <name type="scientific">Forsythia ovata</name>
    <dbReference type="NCBI Taxonomy" id="205694"/>
    <lineage>
        <taxon>Eukaryota</taxon>
        <taxon>Viridiplantae</taxon>
        <taxon>Streptophyta</taxon>
        <taxon>Embryophyta</taxon>
        <taxon>Tracheophyta</taxon>
        <taxon>Spermatophyta</taxon>
        <taxon>Magnoliopsida</taxon>
        <taxon>eudicotyledons</taxon>
        <taxon>Gunneridae</taxon>
        <taxon>Pentapetalae</taxon>
        <taxon>asterids</taxon>
        <taxon>lamiids</taxon>
        <taxon>Lamiales</taxon>
        <taxon>Oleaceae</taxon>
        <taxon>Forsythieae</taxon>
        <taxon>Forsythia</taxon>
    </lineage>
</organism>
<dbReference type="AlphaFoldDB" id="A0ABD1RQ02"/>
<protein>
    <submittedName>
        <fullName evidence="1">Uncharacterized protein</fullName>
    </submittedName>
</protein>
<keyword evidence="2" id="KW-1185">Reference proteome</keyword>
<dbReference type="Proteomes" id="UP001604277">
    <property type="component" value="Unassembled WGS sequence"/>
</dbReference>